<gene>
    <name evidence="6" type="ORF">MSPICULIGERA_LOCUS10100</name>
</gene>
<feature type="non-terminal residue" evidence="6">
    <location>
        <position position="203"/>
    </location>
</feature>
<feature type="chain" id="PRO_5041321221" description="Rieske domain-containing protein" evidence="5">
    <location>
        <begin position="18"/>
        <end position="203"/>
    </location>
</feature>
<dbReference type="GO" id="GO:0009986">
    <property type="term" value="C:cell surface"/>
    <property type="evidence" value="ECO:0007669"/>
    <property type="project" value="InterPro"/>
</dbReference>
<dbReference type="InterPro" id="IPR038479">
    <property type="entry name" value="Transthyretin-like_sf"/>
</dbReference>
<evidence type="ECO:0000256" key="2">
    <source>
        <dbReference type="ARBA" id="ARBA00010112"/>
    </source>
</evidence>
<evidence type="ECO:0008006" key="8">
    <source>
        <dbReference type="Google" id="ProtNLM"/>
    </source>
</evidence>
<dbReference type="PANTHER" id="PTHR21700">
    <property type="entry name" value="TRANSTHYRETIN-LIKE FAMILY PROTEIN-RELATED"/>
    <property type="match status" value="1"/>
</dbReference>
<comment type="similarity">
    <text evidence="2">Belongs to the nematode transthyretin-like family.</text>
</comment>
<dbReference type="Pfam" id="PF01060">
    <property type="entry name" value="TTR-52"/>
    <property type="match status" value="1"/>
</dbReference>
<comment type="subcellular location">
    <subcellularLocation>
        <location evidence="1">Secreted</location>
    </subcellularLocation>
</comment>
<evidence type="ECO:0000256" key="5">
    <source>
        <dbReference type="SAM" id="SignalP"/>
    </source>
</evidence>
<evidence type="ECO:0000313" key="6">
    <source>
        <dbReference type="EMBL" id="CAJ0571700.1"/>
    </source>
</evidence>
<keyword evidence="4 5" id="KW-0732">Signal</keyword>
<dbReference type="GO" id="GO:0005576">
    <property type="term" value="C:extracellular region"/>
    <property type="evidence" value="ECO:0007669"/>
    <property type="project" value="UniProtKB-SubCell"/>
</dbReference>
<evidence type="ECO:0000256" key="3">
    <source>
        <dbReference type="ARBA" id="ARBA00022525"/>
    </source>
</evidence>
<dbReference type="PANTHER" id="PTHR21700:SF46">
    <property type="entry name" value="TRANSTHYRETIN-LIKE PROTEIN 52"/>
    <property type="match status" value="1"/>
</dbReference>
<protein>
    <recommendedName>
        <fullName evidence="8">Rieske domain-containing protein</fullName>
    </recommendedName>
</protein>
<accession>A0AA36CN74</accession>
<feature type="signal peptide" evidence="5">
    <location>
        <begin position="1"/>
        <end position="17"/>
    </location>
</feature>
<keyword evidence="7" id="KW-1185">Reference proteome</keyword>
<keyword evidence="3" id="KW-0964">Secreted</keyword>
<dbReference type="EMBL" id="CATQJA010002579">
    <property type="protein sequence ID" value="CAJ0571700.1"/>
    <property type="molecule type" value="Genomic_DNA"/>
</dbReference>
<dbReference type="InterPro" id="IPR001534">
    <property type="entry name" value="Transthyretin-like"/>
</dbReference>
<sequence>MLGRILVLISLIAAVSAIFENLQQRRNLQQMNPVARSRVSASFRQRLHLLNAVAQKREEEERTRTDKYRNCFLSPCTVPNACKLWRKEPAPHGIAPPSKPPQRRSTTRVRISLYDHDSLPWESDDLMGRTYTDIDGKFVVEGCGDDFGPWNDPDPYIVVEHRCPYVGHTVAITHRKTIVDVWKTFMPMETSVGLVRLDLNQEG</sequence>
<dbReference type="Proteomes" id="UP001177023">
    <property type="component" value="Unassembled WGS sequence"/>
</dbReference>
<evidence type="ECO:0000256" key="1">
    <source>
        <dbReference type="ARBA" id="ARBA00004613"/>
    </source>
</evidence>
<dbReference type="AlphaFoldDB" id="A0AA36CN74"/>
<dbReference type="Gene3D" id="2.60.40.3330">
    <property type="match status" value="1"/>
</dbReference>
<reference evidence="6" key="1">
    <citation type="submission" date="2023-06" db="EMBL/GenBank/DDBJ databases">
        <authorList>
            <person name="Delattre M."/>
        </authorList>
    </citation>
    <scope>NUCLEOTIDE SEQUENCE</scope>
    <source>
        <strain evidence="6">AF72</strain>
    </source>
</reference>
<proteinExistence type="inferred from homology"/>
<comment type="caution">
    <text evidence="6">The sequence shown here is derived from an EMBL/GenBank/DDBJ whole genome shotgun (WGS) entry which is preliminary data.</text>
</comment>
<name>A0AA36CN74_9BILA</name>
<organism evidence="6 7">
    <name type="scientific">Mesorhabditis spiculigera</name>
    <dbReference type="NCBI Taxonomy" id="96644"/>
    <lineage>
        <taxon>Eukaryota</taxon>
        <taxon>Metazoa</taxon>
        <taxon>Ecdysozoa</taxon>
        <taxon>Nematoda</taxon>
        <taxon>Chromadorea</taxon>
        <taxon>Rhabditida</taxon>
        <taxon>Rhabditina</taxon>
        <taxon>Rhabditomorpha</taxon>
        <taxon>Rhabditoidea</taxon>
        <taxon>Rhabditidae</taxon>
        <taxon>Mesorhabditinae</taxon>
        <taxon>Mesorhabditis</taxon>
    </lineage>
</organism>
<evidence type="ECO:0000313" key="7">
    <source>
        <dbReference type="Proteomes" id="UP001177023"/>
    </source>
</evidence>
<evidence type="ECO:0000256" key="4">
    <source>
        <dbReference type="ARBA" id="ARBA00022729"/>
    </source>
</evidence>